<evidence type="ECO:0000256" key="4">
    <source>
        <dbReference type="ARBA" id="ARBA00012338"/>
    </source>
</evidence>
<comment type="pathway">
    <text evidence="1">Amino-acid biosynthesis; L-arginine biosynthesis; L-arginine from L-ornithine and carbamoyl phosphate: step 3/3.</text>
</comment>
<dbReference type="InterPro" id="IPR024083">
    <property type="entry name" value="Fumarase/histidase_N"/>
</dbReference>
<dbReference type="GO" id="GO:0004056">
    <property type="term" value="F:argininosuccinate lyase activity"/>
    <property type="evidence" value="ECO:0007669"/>
    <property type="project" value="UniProtKB-EC"/>
</dbReference>
<evidence type="ECO:0000256" key="7">
    <source>
        <dbReference type="ARBA" id="ARBA00022571"/>
    </source>
</evidence>
<dbReference type="InterPro" id="IPR000362">
    <property type="entry name" value="Fumarate_lyase_fam"/>
</dbReference>
<accession>A0ABD2DHN8</accession>
<comment type="catalytic activity">
    <reaction evidence="11">
        <text>2-(N(omega)-L-arginino)succinate = fumarate + L-arginine</text>
        <dbReference type="Rhea" id="RHEA:24020"/>
        <dbReference type="ChEBI" id="CHEBI:29806"/>
        <dbReference type="ChEBI" id="CHEBI:32682"/>
        <dbReference type="ChEBI" id="CHEBI:57472"/>
        <dbReference type="EC" id="4.3.2.1"/>
    </reaction>
    <physiologicalReaction direction="left-to-right" evidence="11">
        <dbReference type="Rhea" id="RHEA:24021"/>
    </physiologicalReaction>
    <physiologicalReaction direction="right-to-left" evidence="11">
        <dbReference type="Rhea" id="RHEA:24022"/>
    </physiologicalReaction>
</comment>
<evidence type="ECO:0000256" key="3">
    <source>
        <dbReference type="ARBA" id="ARBA00010755"/>
    </source>
</evidence>
<dbReference type="FunFam" id="1.20.200.10:FF:000015">
    <property type="entry name" value="argininosuccinate lyase isoform X2"/>
    <property type="match status" value="1"/>
</dbReference>
<dbReference type="InterPro" id="IPR022761">
    <property type="entry name" value="Fumarate_lyase_N"/>
</dbReference>
<dbReference type="Gene3D" id="1.10.275.10">
    <property type="entry name" value="Fumarase/aspartase (N-terminal domain)"/>
    <property type="match status" value="1"/>
</dbReference>
<comment type="caution">
    <text evidence="16">The sequence shown here is derived from an EMBL/GenBank/DDBJ whole genome shotgun (WGS) entry which is preliminary data.</text>
</comment>
<dbReference type="PANTHER" id="PTHR43814:SF1">
    <property type="entry name" value="ARGININOSUCCINATE LYASE"/>
    <property type="match status" value="1"/>
</dbReference>
<keyword evidence="6" id="KW-0835">Urea cycle</keyword>
<comment type="pathway">
    <text evidence="2">Nitrogen metabolism; urea cycle; L-arginine and fumarate from (N(omega)-L-arginino)succinate: step 1/1.</text>
</comment>
<dbReference type="PRINTS" id="PR00145">
    <property type="entry name" value="ARGSUCLYASE"/>
</dbReference>
<evidence type="ECO:0000256" key="2">
    <source>
        <dbReference type="ARBA" id="ARBA00005214"/>
    </source>
</evidence>
<keyword evidence="17" id="KW-1185">Reference proteome</keyword>
<keyword evidence="7" id="KW-0055">Arginine biosynthesis</keyword>
<dbReference type="InterPro" id="IPR029419">
    <property type="entry name" value="Arg_succ_lyase_C"/>
</dbReference>
<evidence type="ECO:0000313" key="17">
    <source>
        <dbReference type="Proteomes" id="UP001610411"/>
    </source>
</evidence>
<evidence type="ECO:0000256" key="9">
    <source>
        <dbReference type="ARBA" id="ARBA00023239"/>
    </source>
</evidence>
<dbReference type="HAMAP" id="MF_00006">
    <property type="entry name" value="Arg_succ_lyase"/>
    <property type="match status" value="1"/>
</dbReference>
<evidence type="ECO:0000256" key="5">
    <source>
        <dbReference type="ARBA" id="ARBA00019698"/>
    </source>
</evidence>
<organism evidence="16 17">
    <name type="scientific">Daubentonia madagascariensis</name>
    <name type="common">Aye-aye</name>
    <name type="synonym">Sciurus madagascariensis</name>
    <dbReference type="NCBI Taxonomy" id="31869"/>
    <lineage>
        <taxon>Eukaryota</taxon>
        <taxon>Metazoa</taxon>
        <taxon>Chordata</taxon>
        <taxon>Craniata</taxon>
        <taxon>Vertebrata</taxon>
        <taxon>Euteleostomi</taxon>
        <taxon>Mammalia</taxon>
        <taxon>Eutheria</taxon>
        <taxon>Euarchontoglires</taxon>
        <taxon>Primates</taxon>
        <taxon>Strepsirrhini</taxon>
        <taxon>Chiromyiformes</taxon>
        <taxon>Daubentoniidae</taxon>
        <taxon>Daubentonia</taxon>
    </lineage>
</organism>
<dbReference type="EC" id="4.3.2.1" evidence="4"/>
<dbReference type="InterPro" id="IPR009049">
    <property type="entry name" value="Argininosuccinate_lyase"/>
</dbReference>
<dbReference type="PANTHER" id="PTHR43814">
    <property type="entry name" value="ARGININOSUCCINATE LYASE"/>
    <property type="match status" value="1"/>
</dbReference>
<dbReference type="Pfam" id="PF00206">
    <property type="entry name" value="Lyase_1"/>
    <property type="match status" value="1"/>
</dbReference>
<dbReference type="Gene3D" id="1.20.200.10">
    <property type="entry name" value="Fumarase/aspartase (Central domain)"/>
    <property type="match status" value="1"/>
</dbReference>
<evidence type="ECO:0000256" key="13">
    <source>
        <dbReference type="ARBA" id="ARBA00046423"/>
    </source>
</evidence>
<comment type="subunit">
    <text evidence="13">Homotetramer. Forms tissue-specific complexes with ASS1, SLC7A1, HSP90AA1 and nitric oxide synthase NOS1, NOS2 or NOS3; the complex maintenance is independent of ASL catalytic function.</text>
</comment>
<dbReference type="SUPFAM" id="SSF48557">
    <property type="entry name" value="L-aspartase-like"/>
    <property type="match status" value="1"/>
</dbReference>
<dbReference type="FunFam" id="1.10.40.30:FF:000001">
    <property type="entry name" value="Argininosuccinate lyase"/>
    <property type="match status" value="1"/>
</dbReference>
<evidence type="ECO:0000256" key="6">
    <source>
        <dbReference type="ARBA" id="ARBA00022436"/>
    </source>
</evidence>
<dbReference type="EMBL" id="JBFSEQ010000011">
    <property type="protein sequence ID" value="KAL2766158.1"/>
    <property type="molecule type" value="Genomic_DNA"/>
</dbReference>
<dbReference type="Proteomes" id="UP001610411">
    <property type="component" value="Unassembled WGS sequence"/>
</dbReference>
<keyword evidence="9 16" id="KW-0456">Lyase</keyword>
<proteinExistence type="inferred from homology"/>
<protein>
    <recommendedName>
        <fullName evidence="5">Argininosuccinate lyase</fullName>
        <ecNumber evidence="4">4.3.2.1</ecNumber>
    </recommendedName>
    <alternativeName>
        <fullName evidence="10">Arginosuccinase</fullName>
    </alternativeName>
</protein>
<dbReference type="PROSITE" id="PS00163">
    <property type="entry name" value="FUMARATE_LYASES"/>
    <property type="match status" value="1"/>
</dbReference>
<evidence type="ECO:0000259" key="15">
    <source>
        <dbReference type="Pfam" id="PF14698"/>
    </source>
</evidence>
<comment type="similarity">
    <text evidence="3">Belongs to the lyase 1 family. Argininosuccinate lyase subfamily.</text>
</comment>
<dbReference type="CDD" id="cd01359">
    <property type="entry name" value="Argininosuccinate_lyase"/>
    <property type="match status" value="1"/>
</dbReference>
<feature type="domain" description="Argininosuccinate lyase C-terminal" evidence="15">
    <location>
        <begin position="322"/>
        <end position="382"/>
    </location>
</feature>
<evidence type="ECO:0000256" key="1">
    <source>
        <dbReference type="ARBA" id="ARBA00004941"/>
    </source>
</evidence>
<dbReference type="FunFam" id="1.10.275.10:FF:000014">
    <property type="entry name" value="Os03g0824900 protein"/>
    <property type="match status" value="1"/>
</dbReference>
<sequence length="411" mass="45696">MASESGKLWGGRFVGAVDPIMEKFNASIAYDRHLWEVDVQGSKAYSRALEKAGLLTKAEMEQILRGLDKVAEEWTQGTFKLNPNDEDIHTANERRLKELIGETAGKLHTGRSRNDQVVTDLRLWMRQTCSTLSALLRDLISTMVDRAEAEHDVLFPGYTHLQRAQPIRWSHWILSGAIAGNPLGVDRELLRAELNFGAITLNSMDATSERDFVAEFLFWASLCMTHLSRMAEDLILYGTKEFSFVQLSDAYSTGSSLMPQKKNPDSLELIRSKAGRVFGRCAGLLMTLKGLPSTYNKDLQEDKEAVFEVSDTMSAVLQVATGIISTLQMPFRQAHEASGKAVFMAETKGVALNQLSLQELQTISPLFSGDVSRVWDYGHSVEQYSALGGTARSSVDWQIGQVRALLRAQQA</sequence>
<evidence type="ECO:0000256" key="8">
    <source>
        <dbReference type="ARBA" id="ARBA00022605"/>
    </source>
</evidence>
<dbReference type="InterPro" id="IPR020557">
    <property type="entry name" value="Fumarate_lyase_CS"/>
</dbReference>
<evidence type="ECO:0000313" key="16">
    <source>
        <dbReference type="EMBL" id="KAL2766158.1"/>
    </source>
</evidence>
<gene>
    <name evidence="16" type="ORF">WCI35_028112</name>
</gene>
<reference evidence="16 17" key="1">
    <citation type="journal article" date="2024" name="G3 (Bethesda)">
        <title>A hybrid genome assembly of the endangered aye-aye (Daubentonia madagascariensis).</title>
        <authorList>
            <person name="Versoza C.J."/>
            <person name="Pfeifer S.P."/>
        </authorList>
    </citation>
    <scope>NUCLEOTIDE SEQUENCE [LARGE SCALE GENOMIC DNA]</scope>
    <source>
        <strain evidence="16">6821</strain>
    </source>
</reference>
<comment type="function">
    <text evidence="12">Catalyzes the reversible cleavage of L-argininosuccinate to fumarate and L-arginine, an intermediate step reaction in the urea cycle mostly providing for hepatic nitrogen detoxification into excretable urea as well as de novo L-arginine synthesis in nonhepatic tissues. Essential regulator of intracellular and extracellular L-arginine pools. As part of citrulline-nitric oxide cycle, forms tissue-specific multiprotein complexes with argininosuccinate synthase ASS1, transport protein SLC7A1 and nitric oxide synthase NOS1, NOS2 or NOS3, allowing for cell-autonomous L-arginine synthesis while channeling extracellular L-arginine to nitric oxide synthesis pathway.</text>
</comment>
<evidence type="ECO:0000256" key="10">
    <source>
        <dbReference type="ARBA" id="ARBA00032749"/>
    </source>
</evidence>
<dbReference type="InterPro" id="IPR008948">
    <property type="entry name" value="L-Aspartase-like"/>
</dbReference>
<name>A0ABD2DHN8_DAUMA</name>
<dbReference type="Pfam" id="PF14698">
    <property type="entry name" value="ASL_C2"/>
    <property type="match status" value="1"/>
</dbReference>
<evidence type="ECO:0000259" key="14">
    <source>
        <dbReference type="Pfam" id="PF00206"/>
    </source>
</evidence>
<dbReference type="AlphaFoldDB" id="A0ABD2DHN8"/>
<dbReference type="GO" id="GO:0006526">
    <property type="term" value="P:L-arginine biosynthetic process"/>
    <property type="evidence" value="ECO:0007669"/>
    <property type="project" value="UniProtKB-KW"/>
</dbReference>
<feature type="domain" description="Fumarate lyase N-terminal" evidence="14">
    <location>
        <begin position="11"/>
        <end position="174"/>
    </location>
</feature>
<keyword evidence="8" id="KW-0028">Amino-acid biosynthesis</keyword>
<evidence type="ECO:0000256" key="11">
    <source>
        <dbReference type="ARBA" id="ARBA00033644"/>
    </source>
</evidence>
<dbReference type="GO" id="GO:0000050">
    <property type="term" value="P:urea cycle"/>
    <property type="evidence" value="ECO:0007669"/>
    <property type="project" value="UniProtKB-KW"/>
</dbReference>
<dbReference type="PRINTS" id="PR00149">
    <property type="entry name" value="FUMRATELYASE"/>
</dbReference>
<evidence type="ECO:0000256" key="12">
    <source>
        <dbReference type="ARBA" id="ARBA00045522"/>
    </source>
</evidence>